<evidence type="ECO:0000256" key="1">
    <source>
        <dbReference type="SAM" id="MobiDB-lite"/>
    </source>
</evidence>
<dbReference type="PANTHER" id="PTHR38166">
    <property type="entry name" value="C2H2-TYPE DOMAIN-CONTAINING PROTEIN-RELATED"/>
    <property type="match status" value="1"/>
</dbReference>
<proteinExistence type="predicted"/>
<keyword evidence="3" id="KW-1185">Reference proteome</keyword>
<protein>
    <recommendedName>
        <fullName evidence="4">C2H2-type domain-containing protein</fullName>
    </recommendedName>
</protein>
<feature type="compositionally biased region" description="Polar residues" evidence="1">
    <location>
        <begin position="19"/>
        <end position="28"/>
    </location>
</feature>
<organism evidence="2 3">
    <name type="scientific">Colletotrichum sojae</name>
    <dbReference type="NCBI Taxonomy" id="2175907"/>
    <lineage>
        <taxon>Eukaryota</taxon>
        <taxon>Fungi</taxon>
        <taxon>Dikarya</taxon>
        <taxon>Ascomycota</taxon>
        <taxon>Pezizomycotina</taxon>
        <taxon>Sordariomycetes</taxon>
        <taxon>Hypocreomycetidae</taxon>
        <taxon>Glomerellales</taxon>
        <taxon>Glomerellaceae</taxon>
        <taxon>Colletotrichum</taxon>
        <taxon>Colletotrichum orchidearum species complex</taxon>
    </lineage>
</organism>
<feature type="region of interest" description="Disordered" evidence="1">
    <location>
        <begin position="95"/>
        <end position="132"/>
    </location>
</feature>
<feature type="compositionally biased region" description="Low complexity" evidence="1">
    <location>
        <begin position="29"/>
        <end position="44"/>
    </location>
</feature>
<evidence type="ECO:0000313" key="3">
    <source>
        <dbReference type="Proteomes" id="UP000652219"/>
    </source>
</evidence>
<comment type="caution">
    <text evidence="2">The sequence shown here is derived from an EMBL/GenBank/DDBJ whole genome shotgun (WGS) entry which is preliminary data.</text>
</comment>
<dbReference type="Proteomes" id="UP000652219">
    <property type="component" value="Unassembled WGS sequence"/>
</dbReference>
<sequence>MPVQITAGSASFDEPVDNTPRSSSFNAQDSATSFDSDMDSTSDYSGAHTLTSLDDNDPMRSVLDIIANHLYSGFRFANGGDGQASSSASSSLWTTATSADSRGHAPSSRAPKRKRADDDDQGSRKSRDLPSKDVRHCSRKLFACPFWKLNPENHRSCFKSNAYARLADVKQHLRRKHVFRKDPCDPCCQKCCLQFSSRAELRLHLTTEICEYLTRNYEEGIVPEQHRELSKRAPSELSDEGAWFLMWEIVFPDKSRPSSAYIDSELSEDANSMLEYFKRHGKRVYREQLTSAGISHTQRPGVEAEESHLESLRPDDGNHADGMAVVKAP</sequence>
<evidence type="ECO:0000313" key="2">
    <source>
        <dbReference type="EMBL" id="KAF6814715.1"/>
    </source>
</evidence>
<feature type="region of interest" description="Disordered" evidence="1">
    <location>
        <begin position="291"/>
        <end position="329"/>
    </location>
</feature>
<dbReference type="AlphaFoldDB" id="A0A8H6N099"/>
<dbReference type="EMBL" id="WIGN01000041">
    <property type="protein sequence ID" value="KAF6814715.1"/>
    <property type="molecule type" value="Genomic_DNA"/>
</dbReference>
<feature type="compositionally biased region" description="Basic and acidic residues" evidence="1">
    <location>
        <begin position="115"/>
        <end position="132"/>
    </location>
</feature>
<accession>A0A8H6N099</accession>
<name>A0A8H6N099_9PEZI</name>
<feature type="region of interest" description="Disordered" evidence="1">
    <location>
        <begin position="1"/>
        <end position="44"/>
    </location>
</feature>
<evidence type="ECO:0008006" key="4">
    <source>
        <dbReference type="Google" id="ProtNLM"/>
    </source>
</evidence>
<gene>
    <name evidence="2" type="ORF">CSOJ01_03938</name>
</gene>
<dbReference type="PANTHER" id="PTHR38166:SF1">
    <property type="entry name" value="C2H2-TYPE DOMAIN-CONTAINING PROTEIN"/>
    <property type="match status" value="1"/>
</dbReference>
<reference evidence="2 3" key="1">
    <citation type="journal article" date="2020" name="Phytopathology">
        <title>Genome Sequence Resources of Colletotrichum truncatum, C. plurivorum, C. musicola, and C. sojae: Four Species Pathogenic to Soybean (Glycine max).</title>
        <authorList>
            <person name="Rogerio F."/>
            <person name="Boufleur T.R."/>
            <person name="Ciampi-Guillardi M."/>
            <person name="Sukno S.A."/>
            <person name="Thon M.R."/>
            <person name="Massola Junior N.S."/>
            <person name="Baroncelli R."/>
        </authorList>
    </citation>
    <scope>NUCLEOTIDE SEQUENCE [LARGE SCALE GENOMIC DNA]</scope>
    <source>
        <strain evidence="2 3">LFN0009</strain>
    </source>
</reference>
<feature type="compositionally biased region" description="Basic and acidic residues" evidence="1">
    <location>
        <begin position="305"/>
        <end position="319"/>
    </location>
</feature>